<reference evidence="2" key="1">
    <citation type="submission" date="2022-11" db="UniProtKB">
        <authorList>
            <consortium name="WormBaseParasite"/>
        </authorList>
    </citation>
    <scope>IDENTIFICATION</scope>
</reference>
<dbReference type="AlphaFoldDB" id="A0A914E5A3"/>
<accession>A0A914E5A3</accession>
<dbReference type="Pfam" id="PF10300">
    <property type="entry name" value="Iml2-TPR_39"/>
    <property type="match status" value="1"/>
</dbReference>
<name>A0A914E5A3_9BILA</name>
<dbReference type="PANTHER" id="PTHR31859">
    <property type="entry name" value="TETRATRICOPEPTIDE REPEAT PROTEIN 39 FAMILY MEMBER"/>
    <property type="match status" value="1"/>
</dbReference>
<dbReference type="PANTHER" id="PTHR31859:SF9">
    <property type="entry name" value="TETRATRICOPEPTIDE REPEAT PROTEIN 39B"/>
    <property type="match status" value="1"/>
</dbReference>
<dbReference type="InterPro" id="IPR019412">
    <property type="entry name" value="IML2/TPR_39"/>
</dbReference>
<dbReference type="WBParaSite" id="ACRNAN_scaffold5683.g16229.t1">
    <property type="protein sequence ID" value="ACRNAN_scaffold5683.g16229.t1"/>
    <property type="gene ID" value="ACRNAN_scaffold5683.g16229"/>
</dbReference>
<proteinExistence type="predicted"/>
<sequence length="306" mass="34942">MSLFNYYNHEGTQKSVSDWRLNAANEDKTSSRVTKNGLQPFFSGNHHLVKSLSTGGIMNYTERHYQSADENDSNEFVDAPEEVIYSESLELLDTLAETHIAMNLFMNNQFELAEERMAVLAHKSMYHALGYSTMLSIRAVMTCDRGDLERAMEACRNASIVIGQFRAKYSFTESLYKFGGQKRVLTDEEAHAELCYAEALMFRAVLTFFYDENLASLIKGAFKIRTCYQSFKECQKILNSEFWVSRDPRIKSQFEAGVRMGVGTFNLMLSTLPSKVLRLLEVVGFSGNKVSFLSRKYQNCFITKDT</sequence>
<evidence type="ECO:0000313" key="1">
    <source>
        <dbReference type="Proteomes" id="UP000887540"/>
    </source>
</evidence>
<organism evidence="1 2">
    <name type="scientific">Acrobeloides nanus</name>
    <dbReference type="NCBI Taxonomy" id="290746"/>
    <lineage>
        <taxon>Eukaryota</taxon>
        <taxon>Metazoa</taxon>
        <taxon>Ecdysozoa</taxon>
        <taxon>Nematoda</taxon>
        <taxon>Chromadorea</taxon>
        <taxon>Rhabditida</taxon>
        <taxon>Tylenchina</taxon>
        <taxon>Cephalobomorpha</taxon>
        <taxon>Cephaloboidea</taxon>
        <taxon>Cephalobidae</taxon>
        <taxon>Acrobeloides</taxon>
    </lineage>
</organism>
<evidence type="ECO:0000313" key="2">
    <source>
        <dbReference type="WBParaSite" id="ACRNAN_scaffold5683.g16229.t1"/>
    </source>
</evidence>
<dbReference type="Proteomes" id="UP000887540">
    <property type="component" value="Unplaced"/>
</dbReference>
<protein>
    <submittedName>
        <fullName evidence="2">Tetratricopeptide repeat protein 39B</fullName>
    </submittedName>
</protein>
<keyword evidence="1" id="KW-1185">Reference proteome</keyword>